<comment type="caution">
    <text evidence="1">The sequence shown here is derived from an EMBL/GenBank/DDBJ whole genome shotgun (WGS) entry which is preliminary data.</text>
</comment>
<gene>
    <name evidence="1" type="ORF">NDU88_001898</name>
</gene>
<keyword evidence="2" id="KW-1185">Reference proteome</keyword>
<dbReference type="EMBL" id="JANPWB010000005">
    <property type="protein sequence ID" value="KAJ1185103.1"/>
    <property type="molecule type" value="Genomic_DNA"/>
</dbReference>
<organism evidence="1 2">
    <name type="scientific">Pleurodeles waltl</name>
    <name type="common">Iberian ribbed newt</name>
    <dbReference type="NCBI Taxonomy" id="8319"/>
    <lineage>
        <taxon>Eukaryota</taxon>
        <taxon>Metazoa</taxon>
        <taxon>Chordata</taxon>
        <taxon>Craniata</taxon>
        <taxon>Vertebrata</taxon>
        <taxon>Euteleostomi</taxon>
        <taxon>Amphibia</taxon>
        <taxon>Batrachia</taxon>
        <taxon>Caudata</taxon>
        <taxon>Salamandroidea</taxon>
        <taxon>Salamandridae</taxon>
        <taxon>Pleurodelinae</taxon>
        <taxon>Pleurodeles</taxon>
    </lineage>
</organism>
<evidence type="ECO:0008006" key="3">
    <source>
        <dbReference type="Google" id="ProtNLM"/>
    </source>
</evidence>
<dbReference type="Proteomes" id="UP001066276">
    <property type="component" value="Chromosome 3_1"/>
</dbReference>
<evidence type="ECO:0000313" key="1">
    <source>
        <dbReference type="EMBL" id="KAJ1185103.1"/>
    </source>
</evidence>
<dbReference type="AlphaFoldDB" id="A0AAV7U851"/>
<sequence>MLSSAAQLVSQTKSITREGLGGSRLQLNGEFLLCEDSTGECFSVENKQDASTEPRNTHATEVSRARVAAWIAAARAKMLQLLERGPH</sequence>
<name>A0AAV7U851_PLEWA</name>
<protein>
    <recommendedName>
        <fullName evidence="3">MHC class I-like antigen recognition-like domain-containing protein</fullName>
    </recommendedName>
</protein>
<reference evidence="1" key="1">
    <citation type="journal article" date="2022" name="bioRxiv">
        <title>Sequencing and chromosome-scale assembly of the giantPleurodeles waltlgenome.</title>
        <authorList>
            <person name="Brown T."/>
            <person name="Elewa A."/>
            <person name="Iarovenko S."/>
            <person name="Subramanian E."/>
            <person name="Araus A.J."/>
            <person name="Petzold A."/>
            <person name="Susuki M."/>
            <person name="Suzuki K.-i.T."/>
            <person name="Hayashi T."/>
            <person name="Toyoda A."/>
            <person name="Oliveira C."/>
            <person name="Osipova E."/>
            <person name="Leigh N.D."/>
            <person name="Simon A."/>
            <person name="Yun M.H."/>
        </authorList>
    </citation>
    <scope>NUCLEOTIDE SEQUENCE</scope>
    <source>
        <strain evidence="1">20211129_DDA</strain>
        <tissue evidence="1">Liver</tissue>
    </source>
</reference>
<accession>A0AAV7U851</accession>
<proteinExistence type="predicted"/>
<evidence type="ECO:0000313" key="2">
    <source>
        <dbReference type="Proteomes" id="UP001066276"/>
    </source>
</evidence>